<name>A0A366FQ65_9HYPH</name>
<proteinExistence type="predicted"/>
<dbReference type="OrthoDB" id="3078543at2"/>
<dbReference type="RefSeq" id="WP_113888691.1">
    <property type="nucleotide sequence ID" value="NZ_QNRK01000007.1"/>
</dbReference>
<dbReference type="Proteomes" id="UP000253529">
    <property type="component" value="Unassembled WGS sequence"/>
</dbReference>
<keyword evidence="2" id="KW-1185">Reference proteome</keyword>
<dbReference type="EMBL" id="QNRK01000007">
    <property type="protein sequence ID" value="RBP15875.1"/>
    <property type="molecule type" value="Genomic_DNA"/>
</dbReference>
<dbReference type="AlphaFoldDB" id="A0A366FQ65"/>
<reference evidence="1 2" key="1">
    <citation type="submission" date="2018-06" db="EMBL/GenBank/DDBJ databases">
        <title>Genomic Encyclopedia of Type Strains, Phase IV (KMG-IV): sequencing the most valuable type-strain genomes for metagenomic binning, comparative biology and taxonomic classification.</title>
        <authorList>
            <person name="Goeker M."/>
        </authorList>
    </citation>
    <scope>NUCLEOTIDE SEQUENCE [LARGE SCALE GENOMIC DNA]</scope>
    <source>
        <strain evidence="1 2">DSM 24875</strain>
    </source>
</reference>
<organism evidence="1 2">
    <name type="scientific">Roseiarcus fermentans</name>
    <dbReference type="NCBI Taxonomy" id="1473586"/>
    <lineage>
        <taxon>Bacteria</taxon>
        <taxon>Pseudomonadati</taxon>
        <taxon>Pseudomonadota</taxon>
        <taxon>Alphaproteobacteria</taxon>
        <taxon>Hyphomicrobiales</taxon>
        <taxon>Roseiarcaceae</taxon>
        <taxon>Roseiarcus</taxon>
    </lineage>
</organism>
<evidence type="ECO:0000313" key="2">
    <source>
        <dbReference type="Proteomes" id="UP000253529"/>
    </source>
</evidence>
<evidence type="ECO:0000313" key="1">
    <source>
        <dbReference type="EMBL" id="RBP15875.1"/>
    </source>
</evidence>
<protein>
    <submittedName>
        <fullName evidence="1">Uncharacterized protein</fullName>
    </submittedName>
</protein>
<gene>
    <name evidence="1" type="ORF">DFR50_107145</name>
</gene>
<accession>A0A366FQ65</accession>
<sequence length="500" mass="52355">MSLLQTTEETLRLTKAALADNTLAKTVTLATGLTAYDLQAPAKNLYPIVTPLRNALPRVGRINPGDAARWRTITSILGSGYDAMGWVPEGQRTASMSYSAQSQVAPYLTLGEEDTVTFEAEAAAEGFEDLNATATLRLLQKTMRKEETALLGGNASLALGTPSAPALSVSGTSATLPAATWSVIVVALSFEGWKNSTLAGGVATQKAITGNDGNTYTLNGGSSMRSANATQAVTLGQALNATVAVVPGAVAYAWYVGAAGAETLQAISTINSATFAAPLASGQQAATVIAADNSRNATLAFDGLLTVGFNPVNGAYVQSLPAGTAGTGSFLTASGRGSVVEIDAMLVAMWNAYRLSPTVLYVNAQEQRNITNKCLTSASGPLIRYNVSADGGDGGPYGVSASGVVRWYYNPFSVDGGFDIPVKVHPDLPPGTILAVCERLPVWYQSNQTPNVAEVLTRRDYYRVDWPLRTRRREFGVYAEETLAVYAPFGVGILTNIGNG</sequence>
<comment type="caution">
    <text evidence="1">The sequence shown here is derived from an EMBL/GenBank/DDBJ whole genome shotgun (WGS) entry which is preliminary data.</text>
</comment>